<sequence>MKNPFLPLALLTGIALPCMASGAMPEYALVIRNHAYQPATLQVPANTKFKLLVRNEDATPSEFESNDFNREQIVLPGTTTTVYVGPLDKGRYSFFDDFHRATGNGVLVAQ</sequence>
<evidence type="ECO:0000259" key="2">
    <source>
        <dbReference type="Pfam" id="PF13473"/>
    </source>
</evidence>
<dbReference type="InterPro" id="IPR008972">
    <property type="entry name" value="Cupredoxin"/>
</dbReference>
<dbReference type="Pfam" id="PF13473">
    <property type="entry name" value="Cupredoxin_1"/>
    <property type="match status" value="1"/>
</dbReference>
<comment type="caution">
    <text evidence="3">The sequence shown here is derived from an EMBL/GenBank/DDBJ whole genome shotgun (WGS) entry which is preliminary data.</text>
</comment>
<organism evidence="3 4">
    <name type="scientific">Rhodanobacter humi</name>
    <dbReference type="NCBI Taxonomy" id="1888173"/>
    <lineage>
        <taxon>Bacteria</taxon>
        <taxon>Pseudomonadati</taxon>
        <taxon>Pseudomonadota</taxon>
        <taxon>Gammaproteobacteria</taxon>
        <taxon>Lysobacterales</taxon>
        <taxon>Rhodanobacteraceae</taxon>
        <taxon>Rhodanobacter</taxon>
    </lineage>
</organism>
<accession>A0ABV4APX1</accession>
<keyword evidence="4" id="KW-1185">Reference proteome</keyword>
<reference evidence="3 4" key="1">
    <citation type="submission" date="2024-07" db="EMBL/GenBank/DDBJ databases">
        <title>Molecular mechanisms and environmental adaptations of flagellar loss and biofilm growth of Rhodanobacter under environmental stress.</title>
        <authorList>
            <person name="Chen M."/>
        </authorList>
    </citation>
    <scope>NUCLEOTIDE SEQUENCE [LARGE SCALE GENOMIC DNA]</scope>
    <source>
        <strain evidence="3 4">RS22</strain>
    </source>
</reference>
<evidence type="ECO:0000256" key="1">
    <source>
        <dbReference type="SAM" id="SignalP"/>
    </source>
</evidence>
<dbReference type="InterPro" id="IPR028096">
    <property type="entry name" value="EfeO_Cupredoxin"/>
</dbReference>
<dbReference type="Gene3D" id="2.60.40.420">
    <property type="entry name" value="Cupredoxins - blue copper proteins"/>
    <property type="match status" value="1"/>
</dbReference>
<evidence type="ECO:0000313" key="3">
    <source>
        <dbReference type="EMBL" id="MEY2182452.1"/>
    </source>
</evidence>
<keyword evidence="1" id="KW-0732">Signal</keyword>
<protein>
    <submittedName>
        <fullName evidence="3">Cupredoxin domain-containing protein</fullName>
    </submittedName>
</protein>
<dbReference type="Proteomes" id="UP001562159">
    <property type="component" value="Unassembled WGS sequence"/>
</dbReference>
<proteinExistence type="predicted"/>
<evidence type="ECO:0000313" key="4">
    <source>
        <dbReference type="Proteomes" id="UP001562159"/>
    </source>
</evidence>
<dbReference type="EMBL" id="JBGBPY010000001">
    <property type="protein sequence ID" value="MEY2182452.1"/>
    <property type="molecule type" value="Genomic_DNA"/>
</dbReference>
<name>A0ABV4APX1_9GAMM</name>
<dbReference type="SUPFAM" id="SSF49503">
    <property type="entry name" value="Cupredoxins"/>
    <property type="match status" value="1"/>
</dbReference>
<feature type="domain" description="EfeO-type cupredoxin-like" evidence="2">
    <location>
        <begin position="19"/>
        <end position="109"/>
    </location>
</feature>
<feature type="signal peptide" evidence="1">
    <location>
        <begin position="1"/>
        <end position="20"/>
    </location>
</feature>
<gene>
    <name evidence="3" type="ORF">AB7878_08480</name>
</gene>
<feature type="chain" id="PRO_5047537507" evidence="1">
    <location>
        <begin position="21"/>
        <end position="110"/>
    </location>
</feature>